<dbReference type="EC" id="3.1.1.-" evidence="2"/>
<organism evidence="4 5">
    <name type="scientific">Miscanthus lutarioriparius</name>
    <dbReference type="NCBI Taxonomy" id="422564"/>
    <lineage>
        <taxon>Eukaryota</taxon>
        <taxon>Viridiplantae</taxon>
        <taxon>Streptophyta</taxon>
        <taxon>Embryophyta</taxon>
        <taxon>Tracheophyta</taxon>
        <taxon>Spermatophyta</taxon>
        <taxon>Magnoliopsida</taxon>
        <taxon>Liliopsida</taxon>
        <taxon>Poales</taxon>
        <taxon>Poaceae</taxon>
        <taxon>PACMAD clade</taxon>
        <taxon>Panicoideae</taxon>
        <taxon>Andropogonodae</taxon>
        <taxon>Andropogoneae</taxon>
        <taxon>Saccharinae</taxon>
        <taxon>Miscanthus</taxon>
    </lineage>
</organism>
<keyword evidence="5" id="KW-1185">Reference proteome</keyword>
<comment type="function">
    <text evidence="2">Acylhydrolase that catalyzes the hydrolysis of phospholipids at the sn-1 position.</text>
</comment>
<sequence>MARVRSRGSPRGRGDRRRRCGEATSGRRQLAARPTEIPSWRRLPVALAWGIHLRAAAASSAGVGKLPHDDSGGAGVGDPPRGGVFRRQDRGGALLGRGRRGRRDPRRRRGRGGGHGGEGGEGGAAPAPEREEGKEETLHNLECYLHGVAGEQGSAGGLRLEVDRDVALVNKGADELRDEYPVPANWWVPENKWMVRGADGHWMLKDFEDI</sequence>
<dbReference type="Proteomes" id="UP000604825">
    <property type="component" value="Unassembled WGS sequence"/>
</dbReference>
<feature type="compositionally biased region" description="Basic residues" evidence="3">
    <location>
        <begin position="97"/>
        <end position="112"/>
    </location>
</feature>
<evidence type="ECO:0000313" key="4">
    <source>
        <dbReference type="EMBL" id="CAD6334862.1"/>
    </source>
</evidence>
<dbReference type="EMBL" id="CAJGYO010000017">
    <property type="protein sequence ID" value="CAD6334862.1"/>
    <property type="molecule type" value="Genomic_DNA"/>
</dbReference>
<evidence type="ECO:0000313" key="5">
    <source>
        <dbReference type="Proteomes" id="UP000604825"/>
    </source>
</evidence>
<keyword evidence="1 2" id="KW-0378">Hydrolase</keyword>
<feature type="region of interest" description="Disordered" evidence="3">
    <location>
        <begin position="1"/>
        <end position="38"/>
    </location>
</feature>
<dbReference type="InterPro" id="IPR033556">
    <property type="entry name" value="PLA"/>
</dbReference>
<dbReference type="Gene3D" id="3.40.50.1820">
    <property type="entry name" value="alpha/beta hydrolase"/>
    <property type="match status" value="1"/>
</dbReference>
<gene>
    <name evidence="4" type="ORF">NCGR_LOCUS58960</name>
</gene>
<dbReference type="GO" id="GO:0016042">
    <property type="term" value="P:lipid catabolic process"/>
    <property type="evidence" value="ECO:0007669"/>
    <property type="project" value="UniProtKB-UniRule"/>
</dbReference>
<dbReference type="AlphaFoldDB" id="A0A811RY02"/>
<keyword evidence="2" id="KW-0442">Lipid degradation</keyword>
<feature type="compositionally biased region" description="Gly residues" evidence="3">
    <location>
        <begin position="113"/>
        <end position="123"/>
    </location>
</feature>
<dbReference type="GO" id="GO:0008970">
    <property type="term" value="F:phospholipase A1 activity"/>
    <property type="evidence" value="ECO:0007669"/>
    <property type="project" value="UniProtKB-UniRule"/>
</dbReference>
<feature type="compositionally biased region" description="Basic residues" evidence="3">
    <location>
        <begin position="1"/>
        <end position="19"/>
    </location>
</feature>
<accession>A0A811RY02</accession>
<feature type="region of interest" description="Disordered" evidence="3">
    <location>
        <begin position="61"/>
        <end position="135"/>
    </location>
</feature>
<protein>
    <recommendedName>
        <fullName evidence="2">Phospholipase A1</fullName>
        <ecNumber evidence="2">3.1.1.-</ecNumber>
    </recommendedName>
</protein>
<proteinExistence type="inferred from homology"/>
<keyword evidence="2" id="KW-0443">Lipid metabolism</keyword>
<dbReference type="InterPro" id="IPR029058">
    <property type="entry name" value="AB_hydrolase_fold"/>
</dbReference>
<evidence type="ECO:0000256" key="3">
    <source>
        <dbReference type="SAM" id="MobiDB-lite"/>
    </source>
</evidence>
<dbReference type="PANTHER" id="PTHR31828">
    <property type="entry name" value="PHOSPHOLIPASE A1-IIGAMMA"/>
    <property type="match status" value="1"/>
</dbReference>
<comment type="caution">
    <text evidence="4">The sequence shown here is derived from an EMBL/GenBank/DDBJ whole genome shotgun (WGS) entry which is preliminary data.</text>
</comment>
<reference evidence="4" key="1">
    <citation type="submission" date="2020-10" db="EMBL/GenBank/DDBJ databases">
        <authorList>
            <person name="Han B."/>
            <person name="Lu T."/>
            <person name="Zhao Q."/>
            <person name="Huang X."/>
            <person name="Zhao Y."/>
        </authorList>
    </citation>
    <scope>NUCLEOTIDE SEQUENCE</scope>
</reference>
<evidence type="ECO:0000256" key="1">
    <source>
        <dbReference type="ARBA" id="ARBA00022801"/>
    </source>
</evidence>
<name>A0A811RY02_9POAL</name>
<comment type="similarity">
    <text evidence="2">Belongs to the AB hydrolase superfamily. Lipase family.</text>
</comment>
<evidence type="ECO:0000256" key="2">
    <source>
        <dbReference type="RuleBase" id="RU367093"/>
    </source>
</evidence>
<dbReference type="PANTHER" id="PTHR31828:SF48">
    <property type="entry name" value="PHOSPHOLIPASE A1"/>
    <property type="match status" value="1"/>
</dbReference>